<evidence type="ECO:0000313" key="10">
    <source>
        <dbReference type="Proteomes" id="UP000532440"/>
    </source>
</evidence>
<comment type="caution">
    <text evidence="9">The sequence shown here is derived from an EMBL/GenBank/DDBJ whole genome shotgun (WGS) entry which is preliminary data.</text>
</comment>
<gene>
    <name evidence="9" type="ORF">HNQ70_003544</name>
</gene>
<name>A0A7W8HK20_9BURK</name>
<dbReference type="GO" id="GO:0015562">
    <property type="term" value="F:efflux transmembrane transporter activity"/>
    <property type="evidence" value="ECO:0007669"/>
    <property type="project" value="InterPro"/>
</dbReference>
<dbReference type="EMBL" id="JACHGB010000007">
    <property type="protein sequence ID" value="MBB5273514.1"/>
    <property type="molecule type" value="Genomic_DNA"/>
</dbReference>
<keyword evidence="3" id="KW-0813">Transport</keyword>
<dbReference type="RefSeq" id="WP_183970217.1">
    <property type="nucleotide sequence ID" value="NZ_BAABEW010000020.1"/>
</dbReference>
<evidence type="ECO:0000256" key="3">
    <source>
        <dbReference type="ARBA" id="ARBA00022448"/>
    </source>
</evidence>
<dbReference type="Pfam" id="PF02321">
    <property type="entry name" value="OEP"/>
    <property type="match status" value="2"/>
</dbReference>
<dbReference type="AlphaFoldDB" id="A0A7W8HK20"/>
<evidence type="ECO:0000256" key="5">
    <source>
        <dbReference type="ARBA" id="ARBA00022692"/>
    </source>
</evidence>
<dbReference type="GO" id="GO:0009279">
    <property type="term" value="C:cell outer membrane"/>
    <property type="evidence" value="ECO:0007669"/>
    <property type="project" value="UniProtKB-SubCell"/>
</dbReference>
<keyword evidence="10" id="KW-1185">Reference proteome</keyword>
<dbReference type="InterPro" id="IPR003423">
    <property type="entry name" value="OMP_efflux"/>
</dbReference>
<accession>A0A7W8HK20</accession>
<dbReference type="GO" id="GO:1990281">
    <property type="term" value="C:efflux pump complex"/>
    <property type="evidence" value="ECO:0007669"/>
    <property type="project" value="TreeGrafter"/>
</dbReference>
<protein>
    <submittedName>
        <fullName evidence="9">Outer membrane protein</fullName>
    </submittedName>
</protein>
<comment type="similarity">
    <text evidence="2">Belongs to the outer membrane factor (OMF) (TC 1.B.17) family.</text>
</comment>
<dbReference type="SUPFAM" id="SSF56954">
    <property type="entry name" value="Outer membrane efflux proteins (OEP)"/>
    <property type="match status" value="1"/>
</dbReference>
<evidence type="ECO:0000256" key="4">
    <source>
        <dbReference type="ARBA" id="ARBA00022452"/>
    </source>
</evidence>
<feature type="chain" id="PRO_5030942773" evidence="8">
    <location>
        <begin position="24"/>
        <end position="451"/>
    </location>
</feature>
<keyword evidence="5" id="KW-0812">Transmembrane</keyword>
<keyword evidence="6" id="KW-0472">Membrane</keyword>
<evidence type="ECO:0000256" key="8">
    <source>
        <dbReference type="SAM" id="SignalP"/>
    </source>
</evidence>
<evidence type="ECO:0000256" key="6">
    <source>
        <dbReference type="ARBA" id="ARBA00023136"/>
    </source>
</evidence>
<sequence length="451" mass="48060">MDHRLHALAAAVALACLPAGASAMDLLQAYQAALAVDPVVASAEAQSGATRERIQQARAGLLPSVGANAAVSRQTVDTNLAARRDFTAQNYNISLSYPLLRLQNVEAYEQSLLAASIGETQTAQARQDLVVRVAQAYFDVLAAQDNLATIRSQKAAITEQLAAAKRNFEVGTATVTDQQEAQARFDLSLAQEFAAQNDLDVRRAALSQLIGRPVAEVQVLRPGVELQGPQPARETDWTDSARQNNLAVQQAEVASEIARREIERQRYGHYPTLDLVGSVGRAENAAANFIGVKSNTAAVGLQLSVPLYAGGAIDARVREAAQLRNKALFDLDNARRQAEQGTRSAFLGVNSGLAQVKALEAAERSSQLALDSNLLGYQVGVRINIDVLNAQQQLFTTRRDLARARYDVLVNGLRLKATAGTLSEDDLRAVDALLTAAPAGSAIGAPVVPAK</sequence>
<dbReference type="GO" id="GO:0015288">
    <property type="term" value="F:porin activity"/>
    <property type="evidence" value="ECO:0007669"/>
    <property type="project" value="TreeGrafter"/>
</dbReference>
<feature type="signal peptide" evidence="8">
    <location>
        <begin position="1"/>
        <end position="23"/>
    </location>
</feature>
<dbReference type="InterPro" id="IPR051906">
    <property type="entry name" value="TolC-like"/>
</dbReference>
<keyword evidence="8" id="KW-0732">Signal</keyword>
<evidence type="ECO:0000313" key="9">
    <source>
        <dbReference type="EMBL" id="MBB5273514.1"/>
    </source>
</evidence>
<dbReference type="PANTHER" id="PTHR30026">
    <property type="entry name" value="OUTER MEMBRANE PROTEIN TOLC"/>
    <property type="match status" value="1"/>
</dbReference>
<dbReference type="NCBIfam" id="TIGR01844">
    <property type="entry name" value="type_I_sec_TolC"/>
    <property type="match status" value="1"/>
</dbReference>
<evidence type="ECO:0000256" key="1">
    <source>
        <dbReference type="ARBA" id="ARBA00004442"/>
    </source>
</evidence>
<dbReference type="PROSITE" id="PS51257">
    <property type="entry name" value="PROKAR_LIPOPROTEIN"/>
    <property type="match status" value="1"/>
</dbReference>
<organism evidence="9 10">
    <name type="scientific">Quisquiliibacterium transsilvanicum</name>
    <dbReference type="NCBI Taxonomy" id="1549638"/>
    <lineage>
        <taxon>Bacteria</taxon>
        <taxon>Pseudomonadati</taxon>
        <taxon>Pseudomonadota</taxon>
        <taxon>Betaproteobacteria</taxon>
        <taxon>Burkholderiales</taxon>
        <taxon>Burkholderiaceae</taxon>
        <taxon>Quisquiliibacterium</taxon>
    </lineage>
</organism>
<proteinExistence type="inferred from homology"/>
<dbReference type="Proteomes" id="UP000532440">
    <property type="component" value="Unassembled WGS sequence"/>
</dbReference>
<reference evidence="9 10" key="1">
    <citation type="submission" date="2020-08" db="EMBL/GenBank/DDBJ databases">
        <title>Genomic Encyclopedia of Type Strains, Phase IV (KMG-IV): sequencing the most valuable type-strain genomes for metagenomic binning, comparative biology and taxonomic classification.</title>
        <authorList>
            <person name="Goeker M."/>
        </authorList>
    </citation>
    <scope>NUCLEOTIDE SEQUENCE [LARGE SCALE GENOMIC DNA]</scope>
    <source>
        <strain evidence="9 10">DSM 29781</strain>
    </source>
</reference>
<dbReference type="PANTHER" id="PTHR30026:SF20">
    <property type="entry name" value="OUTER MEMBRANE PROTEIN TOLC"/>
    <property type="match status" value="1"/>
</dbReference>
<evidence type="ECO:0000256" key="2">
    <source>
        <dbReference type="ARBA" id="ARBA00007613"/>
    </source>
</evidence>
<keyword evidence="4" id="KW-1134">Transmembrane beta strand</keyword>
<dbReference type="Gene3D" id="1.20.1600.10">
    <property type="entry name" value="Outer membrane efflux proteins (OEP)"/>
    <property type="match status" value="1"/>
</dbReference>
<dbReference type="InterPro" id="IPR010130">
    <property type="entry name" value="T1SS_OMP_TolC"/>
</dbReference>
<evidence type="ECO:0000256" key="7">
    <source>
        <dbReference type="ARBA" id="ARBA00023237"/>
    </source>
</evidence>
<comment type="subcellular location">
    <subcellularLocation>
        <location evidence="1">Cell outer membrane</location>
    </subcellularLocation>
</comment>
<keyword evidence="7" id="KW-0998">Cell outer membrane</keyword>